<reference evidence="2 3" key="1">
    <citation type="journal article" date="2011" name="Int. J. Syst. Evol. Microbiol.">
        <title>Zhongshania antarctica gen. nov., sp. nov. and Zhongshania guokunii sp. nov., gammaproteobacteria respectively isolated from coastal attached (fast) ice and surface seawater of the Antarctic.</title>
        <authorList>
            <person name="Li H.J."/>
            <person name="Zhang X.Y."/>
            <person name="Chen C.X."/>
            <person name="Zhang Y.J."/>
            <person name="Gao Z.M."/>
            <person name="Yu Y."/>
            <person name="Chen X.L."/>
            <person name="Chen B."/>
            <person name="Zhang Y.Z."/>
        </authorList>
    </citation>
    <scope>NUCLEOTIDE SEQUENCE [LARGE SCALE GENOMIC DNA]</scope>
    <source>
        <strain evidence="2 3">15-R06ZXC-3</strain>
    </source>
</reference>
<dbReference type="RefSeq" id="WP_368393174.1">
    <property type="nucleotide sequence ID" value="NZ_JBFRYC010000023.1"/>
</dbReference>
<name>A0ABV3TR87_9RHOB</name>
<evidence type="ECO:0000313" key="2">
    <source>
        <dbReference type="EMBL" id="MEX1663674.1"/>
    </source>
</evidence>
<dbReference type="Proteomes" id="UP001557465">
    <property type="component" value="Unassembled WGS sequence"/>
</dbReference>
<organism evidence="2 3">
    <name type="scientific">Thioclava arctica</name>
    <dbReference type="NCBI Taxonomy" id="3238301"/>
    <lineage>
        <taxon>Bacteria</taxon>
        <taxon>Pseudomonadati</taxon>
        <taxon>Pseudomonadota</taxon>
        <taxon>Alphaproteobacteria</taxon>
        <taxon>Rhodobacterales</taxon>
        <taxon>Paracoccaceae</taxon>
        <taxon>Thioclava</taxon>
    </lineage>
</organism>
<comment type="caution">
    <text evidence="2">The sequence shown here is derived from an EMBL/GenBank/DDBJ whole genome shotgun (WGS) entry which is preliminary data.</text>
</comment>
<keyword evidence="3" id="KW-1185">Reference proteome</keyword>
<protein>
    <submittedName>
        <fullName evidence="2">Transposase</fullName>
    </submittedName>
</protein>
<evidence type="ECO:0000259" key="1">
    <source>
        <dbReference type="Pfam" id="PF02371"/>
    </source>
</evidence>
<proteinExistence type="predicted"/>
<sequence>MDNNLKDVLDTQIDDIEHRIENVIARVEIFVARAGLLRSITGIGQVSAAMLIVELPELGRMTAGEAAAVTGLAPVPLDSGAMRGRRAIAGGRRSLGHVLFQAALAAAYHAPVLKLVAKRLKSGENHTNSSSLQSHADW</sequence>
<dbReference type="InterPro" id="IPR047650">
    <property type="entry name" value="Transpos_IS110"/>
</dbReference>
<accession>A0ABV3TR87</accession>
<dbReference type="EMBL" id="JBFRYC010000023">
    <property type="protein sequence ID" value="MEX1663674.1"/>
    <property type="molecule type" value="Genomic_DNA"/>
</dbReference>
<evidence type="ECO:0000313" key="3">
    <source>
        <dbReference type="Proteomes" id="UP001557465"/>
    </source>
</evidence>
<gene>
    <name evidence="2" type="ORF">AB4874_18995</name>
</gene>
<dbReference type="Pfam" id="PF02371">
    <property type="entry name" value="Transposase_20"/>
    <property type="match status" value="1"/>
</dbReference>
<dbReference type="InterPro" id="IPR003346">
    <property type="entry name" value="Transposase_20"/>
</dbReference>
<dbReference type="PANTHER" id="PTHR33055:SF13">
    <property type="entry name" value="TRANSPOSASE"/>
    <property type="match status" value="1"/>
</dbReference>
<dbReference type="PANTHER" id="PTHR33055">
    <property type="entry name" value="TRANSPOSASE FOR INSERTION SEQUENCE ELEMENT IS1111A"/>
    <property type="match status" value="1"/>
</dbReference>
<feature type="domain" description="Transposase IS116/IS110/IS902 C-terminal" evidence="1">
    <location>
        <begin position="36"/>
        <end position="113"/>
    </location>
</feature>